<dbReference type="Pfam" id="PF04138">
    <property type="entry name" value="GtrA_DPMS_TM"/>
    <property type="match status" value="1"/>
</dbReference>
<dbReference type="GO" id="GO:0000271">
    <property type="term" value="P:polysaccharide biosynthetic process"/>
    <property type="evidence" value="ECO:0007669"/>
    <property type="project" value="InterPro"/>
</dbReference>
<feature type="transmembrane region" description="Helical" evidence="5">
    <location>
        <begin position="56"/>
        <end position="79"/>
    </location>
</feature>
<feature type="transmembrane region" description="Helical" evidence="5">
    <location>
        <begin position="91"/>
        <end position="113"/>
    </location>
</feature>
<evidence type="ECO:0000256" key="5">
    <source>
        <dbReference type="SAM" id="Phobius"/>
    </source>
</evidence>
<sequence length="162" mass="18334">MADNKSKGKLINNQVFRFVLSAGAGFLVDVSAFYLFYHNLLTQHTYHIFGLTVRNYTVSLALSFFMGVLVNFLITRYMVFNESKSAPRKQFFRFVTVAIIGFFANLSVVKILIQACSFNPTVARISAALSLFFASFFIHKVFSFSLSLKRNHANSEHHTPGN</sequence>
<gene>
    <name evidence="7" type="ORF">SAMN05192573_10362</name>
</gene>
<dbReference type="STRING" id="551996.SAMN05192573_10362"/>
<evidence type="ECO:0000256" key="3">
    <source>
        <dbReference type="ARBA" id="ARBA00022989"/>
    </source>
</evidence>
<evidence type="ECO:0000256" key="2">
    <source>
        <dbReference type="ARBA" id="ARBA00022692"/>
    </source>
</evidence>
<keyword evidence="2 5" id="KW-0812">Transmembrane</keyword>
<dbReference type="GO" id="GO:0016020">
    <property type="term" value="C:membrane"/>
    <property type="evidence" value="ECO:0007669"/>
    <property type="project" value="UniProtKB-SubCell"/>
</dbReference>
<keyword evidence="4 5" id="KW-0472">Membrane</keyword>
<protein>
    <submittedName>
        <fullName evidence="7">GtrA-like protein</fullName>
    </submittedName>
</protein>
<evidence type="ECO:0000259" key="6">
    <source>
        <dbReference type="Pfam" id="PF04138"/>
    </source>
</evidence>
<keyword evidence="8" id="KW-1185">Reference proteome</keyword>
<proteinExistence type="predicted"/>
<name>A0A1G7T8F7_9SPHI</name>
<feature type="transmembrane region" description="Helical" evidence="5">
    <location>
        <begin position="15"/>
        <end position="36"/>
    </location>
</feature>
<evidence type="ECO:0000313" key="7">
    <source>
        <dbReference type="EMBL" id="SDG31372.1"/>
    </source>
</evidence>
<reference evidence="8" key="1">
    <citation type="submission" date="2016-10" db="EMBL/GenBank/DDBJ databases">
        <authorList>
            <person name="Varghese N."/>
            <person name="Submissions S."/>
        </authorList>
    </citation>
    <scope>NUCLEOTIDE SEQUENCE [LARGE SCALE GENOMIC DNA]</scope>
    <source>
        <strain evidence="8">Gh-67</strain>
    </source>
</reference>
<evidence type="ECO:0000313" key="8">
    <source>
        <dbReference type="Proteomes" id="UP000199705"/>
    </source>
</evidence>
<accession>A0A1G7T8F7</accession>
<feature type="transmembrane region" description="Helical" evidence="5">
    <location>
        <begin position="125"/>
        <end position="142"/>
    </location>
</feature>
<evidence type="ECO:0000256" key="4">
    <source>
        <dbReference type="ARBA" id="ARBA00023136"/>
    </source>
</evidence>
<dbReference type="EMBL" id="FNCG01000003">
    <property type="protein sequence ID" value="SDG31372.1"/>
    <property type="molecule type" value="Genomic_DNA"/>
</dbReference>
<dbReference type="Proteomes" id="UP000199705">
    <property type="component" value="Unassembled WGS sequence"/>
</dbReference>
<feature type="domain" description="GtrA/DPMS transmembrane" evidence="6">
    <location>
        <begin position="17"/>
        <end position="144"/>
    </location>
</feature>
<dbReference type="InterPro" id="IPR007267">
    <property type="entry name" value="GtrA_DPMS_TM"/>
</dbReference>
<keyword evidence="3 5" id="KW-1133">Transmembrane helix</keyword>
<organism evidence="7 8">
    <name type="scientific">Mucilaginibacter gossypii</name>
    <dbReference type="NCBI Taxonomy" id="551996"/>
    <lineage>
        <taxon>Bacteria</taxon>
        <taxon>Pseudomonadati</taxon>
        <taxon>Bacteroidota</taxon>
        <taxon>Sphingobacteriia</taxon>
        <taxon>Sphingobacteriales</taxon>
        <taxon>Sphingobacteriaceae</taxon>
        <taxon>Mucilaginibacter</taxon>
    </lineage>
</organism>
<dbReference type="AlphaFoldDB" id="A0A1G7T8F7"/>
<comment type="subcellular location">
    <subcellularLocation>
        <location evidence="1">Membrane</location>
        <topology evidence="1">Multi-pass membrane protein</topology>
    </subcellularLocation>
</comment>
<evidence type="ECO:0000256" key="1">
    <source>
        <dbReference type="ARBA" id="ARBA00004141"/>
    </source>
</evidence>
<dbReference type="RefSeq" id="WP_091163709.1">
    <property type="nucleotide sequence ID" value="NZ_FNCG01000003.1"/>
</dbReference>